<feature type="non-terminal residue" evidence="5">
    <location>
        <position position="1"/>
    </location>
</feature>
<sequence>KDGISLTPLAFIVKACARALQEFPLFNASLTPDAQSLVYKQYIHIGFAADTPQGLLVPVIRDADQKDLFTIARDLAELSQRAREGKLKAEQMQGGSFTISSLGGIGGTSFSPIINAPEVAILGVSRAKLTPVYREDECVPRVILPLSLSYDHRVIDGVAGVRFTTFLAEALGDVDTLMQS</sequence>
<evidence type="ECO:0000313" key="5">
    <source>
        <dbReference type="EMBL" id="SVB71848.1"/>
    </source>
</evidence>
<dbReference type="GO" id="GO:0016407">
    <property type="term" value="F:acetyltransferase activity"/>
    <property type="evidence" value="ECO:0007669"/>
    <property type="project" value="TreeGrafter"/>
</dbReference>
<dbReference type="PANTHER" id="PTHR43178">
    <property type="entry name" value="DIHYDROLIPOAMIDE ACETYLTRANSFERASE COMPONENT OF PYRUVATE DEHYDROGENASE COMPLEX"/>
    <property type="match status" value="1"/>
</dbReference>
<dbReference type="InterPro" id="IPR050743">
    <property type="entry name" value="2-oxoacid_DH_E2_comp"/>
</dbReference>
<feature type="domain" description="2-oxoacid dehydrogenase acyltransferase catalytic" evidence="4">
    <location>
        <begin position="5"/>
        <end position="178"/>
    </location>
</feature>
<dbReference type="InterPro" id="IPR023213">
    <property type="entry name" value="CAT-like_dom_sf"/>
</dbReference>
<dbReference type="SUPFAM" id="SSF52777">
    <property type="entry name" value="CoA-dependent acyltransferases"/>
    <property type="match status" value="1"/>
</dbReference>
<dbReference type="AlphaFoldDB" id="A0A382G9C8"/>
<dbReference type="PANTHER" id="PTHR43178:SF2">
    <property type="entry name" value="DIHYDROLIPOYLLYSINE-RESIDUE ACETYLTRANSFERASE COMPONENT OF PYRUVATE DEHYDROGENASE COMPLEX"/>
    <property type="match status" value="1"/>
</dbReference>
<dbReference type="EMBL" id="UINC01054305">
    <property type="protein sequence ID" value="SVB71848.1"/>
    <property type="molecule type" value="Genomic_DNA"/>
</dbReference>
<gene>
    <name evidence="5" type="ORF">METZ01_LOCUS224702</name>
</gene>
<evidence type="ECO:0000256" key="1">
    <source>
        <dbReference type="ARBA" id="ARBA00001938"/>
    </source>
</evidence>
<evidence type="ECO:0000256" key="2">
    <source>
        <dbReference type="ARBA" id="ARBA00022679"/>
    </source>
</evidence>
<protein>
    <recommendedName>
        <fullName evidence="4">2-oxoacid dehydrogenase acyltransferase catalytic domain-containing protein</fullName>
    </recommendedName>
</protein>
<dbReference type="InterPro" id="IPR001078">
    <property type="entry name" value="2-oxoacid_DH_actylTfrase"/>
</dbReference>
<comment type="cofactor">
    <cofactor evidence="1">
        <name>(R)-lipoate</name>
        <dbReference type="ChEBI" id="CHEBI:83088"/>
    </cofactor>
</comment>
<evidence type="ECO:0000256" key="3">
    <source>
        <dbReference type="ARBA" id="ARBA00023315"/>
    </source>
</evidence>
<evidence type="ECO:0000259" key="4">
    <source>
        <dbReference type="Pfam" id="PF00198"/>
    </source>
</evidence>
<dbReference type="GO" id="GO:0031405">
    <property type="term" value="F:lipoic acid binding"/>
    <property type="evidence" value="ECO:0007669"/>
    <property type="project" value="TreeGrafter"/>
</dbReference>
<keyword evidence="3" id="KW-0012">Acyltransferase</keyword>
<dbReference type="Pfam" id="PF00198">
    <property type="entry name" value="2-oxoacid_dh"/>
    <property type="match status" value="1"/>
</dbReference>
<dbReference type="Gene3D" id="3.30.559.10">
    <property type="entry name" value="Chloramphenicol acetyltransferase-like domain"/>
    <property type="match status" value="1"/>
</dbReference>
<accession>A0A382G9C8</accession>
<reference evidence="5" key="1">
    <citation type="submission" date="2018-05" db="EMBL/GenBank/DDBJ databases">
        <authorList>
            <person name="Lanie J.A."/>
            <person name="Ng W.-L."/>
            <person name="Kazmierczak K.M."/>
            <person name="Andrzejewski T.M."/>
            <person name="Davidsen T.M."/>
            <person name="Wayne K.J."/>
            <person name="Tettelin H."/>
            <person name="Glass J.I."/>
            <person name="Rusch D."/>
            <person name="Podicherti R."/>
            <person name="Tsui H.-C.T."/>
            <person name="Winkler M.E."/>
        </authorList>
    </citation>
    <scope>NUCLEOTIDE SEQUENCE</scope>
</reference>
<proteinExistence type="predicted"/>
<dbReference type="GO" id="GO:0005737">
    <property type="term" value="C:cytoplasm"/>
    <property type="evidence" value="ECO:0007669"/>
    <property type="project" value="TreeGrafter"/>
</dbReference>
<dbReference type="GO" id="GO:0006086">
    <property type="term" value="P:pyruvate decarboxylation to acetyl-CoA"/>
    <property type="evidence" value="ECO:0007669"/>
    <property type="project" value="TreeGrafter"/>
</dbReference>
<name>A0A382G9C8_9ZZZZ</name>
<keyword evidence="2" id="KW-0808">Transferase</keyword>
<organism evidence="5">
    <name type="scientific">marine metagenome</name>
    <dbReference type="NCBI Taxonomy" id="408172"/>
    <lineage>
        <taxon>unclassified sequences</taxon>
        <taxon>metagenomes</taxon>
        <taxon>ecological metagenomes</taxon>
    </lineage>
</organism>